<dbReference type="AlphaFoldDB" id="A0A9W6GP10"/>
<keyword evidence="2" id="KW-1185">Reference proteome</keyword>
<comment type="caution">
    <text evidence="1">The sequence shown here is derived from an EMBL/GenBank/DDBJ whole genome shotgun (WGS) entry which is preliminary data.</text>
</comment>
<reference evidence="1" key="1">
    <citation type="submission" date="2022-12" db="EMBL/GenBank/DDBJ databases">
        <title>Reference genome sequencing for broad-spectrum identification of bacterial and archaeal isolates by mass spectrometry.</title>
        <authorList>
            <person name="Sekiguchi Y."/>
            <person name="Tourlousse D.M."/>
        </authorList>
    </citation>
    <scope>NUCLEOTIDE SEQUENCE</scope>
    <source>
        <strain evidence="1">10succ1</strain>
    </source>
</reference>
<accession>A0A9W6GP10</accession>
<evidence type="ECO:0000313" key="2">
    <source>
        <dbReference type="Proteomes" id="UP001144471"/>
    </source>
</evidence>
<gene>
    <name evidence="1" type="ORF">PM10SUCC1_27450</name>
</gene>
<proteinExistence type="predicted"/>
<dbReference type="PANTHER" id="PTHR38477:SF1">
    <property type="entry name" value="MUREIN L,D-TRANSPEPTIDASE CATALYTIC DOMAIN FAMILY PROTEIN"/>
    <property type="match status" value="1"/>
</dbReference>
<protein>
    <recommendedName>
        <fullName evidence="3">L,D-transpeptidase catalytic domain</fullName>
    </recommendedName>
</protein>
<dbReference type="EMBL" id="BSDY01000015">
    <property type="protein sequence ID" value="GLI57231.1"/>
    <property type="molecule type" value="Genomic_DNA"/>
</dbReference>
<evidence type="ECO:0008006" key="3">
    <source>
        <dbReference type="Google" id="ProtNLM"/>
    </source>
</evidence>
<dbReference type="RefSeq" id="WP_281836753.1">
    <property type="nucleotide sequence ID" value="NZ_BSDY01000015.1"/>
</dbReference>
<sequence length="217" mass="24665">MKKSFLIISTLLLLLVSITSFSMGENEIKTLYNEMKLSKEISYDLFKDAMIGYSRIDAKKKKDVITIIDYSKPSTEERFYVLDLKRKEVIFKTYVSHGVNTGGNEASRFSNTLNSRQSSLGFFLTNETYYGRNGYSLRLDGLEKGINDRARERTIVIHGAAYATDDFIRRNGRLGRSWGCPALPDNLSKEVIDTIKNGSVLFVYGNDNTYSNKTNIL</sequence>
<evidence type="ECO:0000313" key="1">
    <source>
        <dbReference type="EMBL" id="GLI57231.1"/>
    </source>
</evidence>
<dbReference type="PANTHER" id="PTHR38477">
    <property type="entry name" value="HYPOTHETICAL EXPORTED PROTEIN"/>
    <property type="match status" value="1"/>
</dbReference>
<dbReference type="Pfam" id="PF13645">
    <property type="entry name" value="YkuD_2"/>
    <property type="match status" value="1"/>
</dbReference>
<organism evidence="1 2">
    <name type="scientific">Propionigenium maris DSM 9537</name>
    <dbReference type="NCBI Taxonomy" id="1123000"/>
    <lineage>
        <taxon>Bacteria</taxon>
        <taxon>Fusobacteriati</taxon>
        <taxon>Fusobacteriota</taxon>
        <taxon>Fusobacteriia</taxon>
        <taxon>Fusobacteriales</taxon>
        <taxon>Fusobacteriaceae</taxon>
        <taxon>Propionigenium</taxon>
    </lineage>
</organism>
<name>A0A9W6GP10_9FUSO</name>
<dbReference type="InterPro" id="IPR032676">
    <property type="entry name" value="YkuD_2"/>
</dbReference>
<dbReference type="Proteomes" id="UP001144471">
    <property type="component" value="Unassembled WGS sequence"/>
</dbReference>